<reference evidence="1" key="1">
    <citation type="submission" date="2020-10" db="EMBL/GenBank/DDBJ databases">
        <authorList>
            <person name="Gilroy R."/>
        </authorList>
    </citation>
    <scope>NUCLEOTIDE SEQUENCE</scope>
    <source>
        <strain evidence="1">B1-3475</strain>
    </source>
</reference>
<dbReference type="Proteomes" id="UP000823617">
    <property type="component" value="Unassembled WGS sequence"/>
</dbReference>
<evidence type="ECO:0000313" key="2">
    <source>
        <dbReference type="Proteomes" id="UP000823617"/>
    </source>
</evidence>
<protein>
    <submittedName>
        <fullName evidence="1">Uncharacterized protein</fullName>
    </submittedName>
</protein>
<proteinExistence type="predicted"/>
<comment type="caution">
    <text evidence="1">The sequence shown here is derived from an EMBL/GenBank/DDBJ whole genome shotgun (WGS) entry which is preliminary data.</text>
</comment>
<accession>A0A9D9HL74</accession>
<gene>
    <name evidence="1" type="ORF">IAC08_05585</name>
</gene>
<name>A0A9D9HL74_9BACT</name>
<sequence>MDNRFSFKKGWNQLPQAKVPEARERIIKALGLQVSTSFYYRLYGKCEPKVSEAQAIEEIFHSYGITDIWGD</sequence>
<dbReference type="AlphaFoldDB" id="A0A9D9HL74"/>
<reference evidence="1" key="2">
    <citation type="journal article" date="2021" name="PeerJ">
        <title>Extensive microbial diversity within the chicken gut microbiome revealed by metagenomics and culture.</title>
        <authorList>
            <person name="Gilroy R."/>
            <person name="Ravi A."/>
            <person name="Getino M."/>
            <person name="Pursley I."/>
            <person name="Horton D.L."/>
            <person name="Alikhan N.F."/>
            <person name="Baker D."/>
            <person name="Gharbi K."/>
            <person name="Hall N."/>
            <person name="Watson M."/>
            <person name="Adriaenssens E.M."/>
            <person name="Foster-Nyarko E."/>
            <person name="Jarju S."/>
            <person name="Secka A."/>
            <person name="Antonio M."/>
            <person name="Oren A."/>
            <person name="Chaudhuri R.R."/>
            <person name="La Ragione R."/>
            <person name="Hildebrand F."/>
            <person name="Pallen M.J."/>
        </authorList>
    </citation>
    <scope>NUCLEOTIDE SEQUENCE</scope>
    <source>
        <strain evidence="1">B1-3475</strain>
    </source>
</reference>
<evidence type="ECO:0000313" key="1">
    <source>
        <dbReference type="EMBL" id="MBO8455857.1"/>
    </source>
</evidence>
<organism evidence="1 2">
    <name type="scientific">Candidatus Cryptobacteroides intestinigallinarum</name>
    <dbReference type="NCBI Taxonomy" id="2840767"/>
    <lineage>
        <taxon>Bacteria</taxon>
        <taxon>Pseudomonadati</taxon>
        <taxon>Bacteroidota</taxon>
        <taxon>Bacteroidia</taxon>
        <taxon>Bacteroidales</taxon>
        <taxon>Candidatus Cryptobacteroides</taxon>
    </lineage>
</organism>
<dbReference type="EMBL" id="JADIMK010000058">
    <property type="protein sequence ID" value="MBO8455857.1"/>
    <property type="molecule type" value="Genomic_DNA"/>
</dbReference>